<proteinExistence type="predicted"/>
<gene>
    <name evidence="1" type="ORF">FGO68_gene7017</name>
</gene>
<evidence type="ECO:0000313" key="2">
    <source>
        <dbReference type="Proteomes" id="UP000785679"/>
    </source>
</evidence>
<organism evidence="1 2">
    <name type="scientific">Halteria grandinella</name>
    <dbReference type="NCBI Taxonomy" id="5974"/>
    <lineage>
        <taxon>Eukaryota</taxon>
        <taxon>Sar</taxon>
        <taxon>Alveolata</taxon>
        <taxon>Ciliophora</taxon>
        <taxon>Intramacronucleata</taxon>
        <taxon>Spirotrichea</taxon>
        <taxon>Stichotrichia</taxon>
        <taxon>Sporadotrichida</taxon>
        <taxon>Halteriidae</taxon>
        <taxon>Halteria</taxon>
    </lineage>
</organism>
<sequence length="171" mass="20201">MLPIYFEQITLMNNGRHLYCITNYVSLNNRLNFYRLENVDENQSKKNSLKEYILPLYFPGSNFFHPAIIKISEKSLVFIVRNDQIMIELKDCDLYGPRIGFVRTISQLQLRVLNCVNFETGLHNQILGVNSTYAIAYHDQQYHERRIVLVKCSQDKNEEGELHFEIVQFSF</sequence>
<accession>A0A8J8NMT9</accession>
<evidence type="ECO:0000313" key="1">
    <source>
        <dbReference type="EMBL" id="TNV77169.1"/>
    </source>
</evidence>
<dbReference type="EMBL" id="RRYP01012359">
    <property type="protein sequence ID" value="TNV77169.1"/>
    <property type="molecule type" value="Genomic_DNA"/>
</dbReference>
<dbReference type="Proteomes" id="UP000785679">
    <property type="component" value="Unassembled WGS sequence"/>
</dbReference>
<keyword evidence="2" id="KW-1185">Reference proteome</keyword>
<reference evidence="1" key="1">
    <citation type="submission" date="2019-06" db="EMBL/GenBank/DDBJ databases">
        <authorList>
            <person name="Zheng W."/>
        </authorList>
    </citation>
    <scope>NUCLEOTIDE SEQUENCE</scope>
    <source>
        <strain evidence="1">QDHG01</strain>
    </source>
</reference>
<comment type="caution">
    <text evidence="1">The sequence shown here is derived from an EMBL/GenBank/DDBJ whole genome shotgun (WGS) entry which is preliminary data.</text>
</comment>
<name>A0A8J8NMT9_HALGN</name>
<dbReference type="AlphaFoldDB" id="A0A8J8NMT9"/>
<protein>
    <submittedName>
        <fullName evidence="1">Uncharacterized protein</fullName>
    </submittedName>
</protein>